<comment type="caution">
    <text evidence="1">The sequence shown here is derived from an EMBL/GenBank/DDBJ whole genome shotgun (WGS) entry which is preliminary data.</text>
</comment>
<keyword evidence="2" id="KW-1185">Reference proteome</keyword>
<dbReference type="AlphaFoldDB" id="A0A9D4EFA6"/>
<evidence type="ECO:0000313" key="1">
    <source>
        <dbReference type="EMBL" id="KAH3777566.1"/>
    </source>
</evidence>
<name>A0A9D4EFA6_DREPO</name>
<dbReference type="Gene3D" id="2.120.10.30">
    <property type="entry name" value="TolB, C-terminal domain"/>
    <property type="match status" value="1"/>
</dbReference>
<dbReference type="SUPFAM" id="SSF101898">
    <property type="entry name" value="NHL repeat"/>
    <property type="match status" value="1"/>
</dbReference>
<accession>A0A9D4EFA6</accession>
<protein>
    <submittedName>
        <fullName evidence="1">Uncharacterized protein</fullName>
    </submittedName>
</protein>
<dbReference type="EMBL" id="JAIWYP010000009">
    <property type="protein sequence ID" value="KAH3777566.1"/>
    <property type="molecule type" value="Genomic_DNA"/>
</dbReference>
<dbReference type="Proteomes" id="UP000828390">
    <property type="component" value="Unassembled WGS sequence"/>
</dbReference>
<reference evidence="1" key="1">
    <citation type="journal article" date="2019" name="bioRxiv">
        <title>The Genome of the Zebra Mussel, Dreissena polymorpha: A Resource for Invasive Species Research.</title>
        <authorList>
            <person name="McCartney M.A."/>
            <person name="Auch B."/>
            <person name="Kono T."/>
            <person name="Mallez S."/>
            <person name="Zhang Y."/>
            <person name="Obille A."/>
            <person name="Becker A."/>
            <person name="Abrahante J.E."/>
            <person name="Garbe J."/>
            <person name="Badalamenti J.P."/>
            <person name="Herman A."/>
            <person name="Mangelson H."/>
            <person name="Liachko I."/>
            <person name="Sullivan S."/>
            <person name="Sone E.D."/>
            <person name="Koren S."/>
            <person name="Silverstein K.A.T."/>
            <person name="Beckman K.B."/>
            <person name="Gohl D.M."/>
        </authorList>
    </citation>
    <scope>NUCLEOTIDE SEQUENCE</scope>
    <source>
        <strain evidence="1">Duluth1</strain>
        <tissue evidence="1">Whole animal</tissue>
    </source>
</reference>
<evidence type="ECO:0000313" key="2">
    <source>
        <dbReference type="Proteomes" id="UP000828390"/>
    </source>
</evidence>
<sequence>MCAVSPTGDMIYVTTNADTLLTLNSDGTLISTFTDTELRRLWGVHVTPAGQVLVSGYDSHTVIQVDFEGKKKLTTLATQKDGINLPVSVCYNTKSDSVIVGLYSSNNIIELK</sequence>
<reference evidence="1" key="2">
    <citation type="submission" date="2020-11" db="EMBL/GenBank/DDBJ databases">
        <authorList>
            <person name="McCartney M.A."/>
            <person name="Auch B."/>
            <person name="Kono T."/>
            <person name="Mallez S."/>
            <person name="Becker A."/>
            <person name="Gohl D.M."/>
            <person name="Silverstein K.A.T."/>
            <person name="Koren S."/>
            <person name="Bechman K.B."/>
            <person name="Herman A."/>
            <person name="Abrahante J.E."/>
            <person name="Garbe J."/>
        </authorList>
    </citation>
    <scope>NUCLEOTIDE SEQUENCE</scope>
    <source>
        <strain evidence="1">Duluth1</strain>
        <tissue evidence="1">Whole animal</tissue>
    </source>
</reference>
<dbReference type="InterPro" id="IPR011042">
    <property type="entry name" value="6-blade_b-propeller_TolB-like"/>
</dbReference>
<gene>
    <name evidence="1" type="ORF">DPMN_179013</name>
</gene>
<organism evidence="1 2">
    <name type="scientific">Dreissena polymorpha</name>
    <name type="common">Zebra mussel</name>
    <name type="synonym">Mytilus polymorpha</name>
    <dbReference type="NCBI Taxonomy" id="45954"/>
    <lineage>
        <taxon>Eukaryota</taxon>
        <taxon>Metazoa</taxon>
        <taxon>Spiralia</taxon>
        <taxon>Lophotrochozoa</taxon>
        <taxon>Mollusca</taxon>
        <taxon>Bivalvia</taxon>
        <taxon>Autobranchia</taxon>
        <taxon>Heteroconchia</taxon>
        <taxon>Euheterodonta</taxon>
        <taxon>Imparidentia</taxon>
        <taxon>Neoheterodontei</taxon>
        <taxon>Myida</taxon>
        <taxon>Dreissenoidea</taxon>
        <taxon>Dreissenidae</taxon>
        <taxon>Dreissena</taxon>
    </lineage>
</organism>
<proteinExistence type="predicted"/>